<keyword evidence="2" id="KW-1185">Reference proteome</keyword>
<gene>
    <name evidence="1" type="ORF">IW254_000052</name>
</gene>
<evidence type="ECO:0000313" key="2">
    <source>
        <dbReference type="Proteomes" id="UP000658613"/>
    </source>
</evidence>
<sequence>MRQVEAFNAQIQQVAGRPEVQELGKYAGAILGVVALSAVMYDWCTTDPGKAWTSIDFEGGSSVDSKRNATRYTGGKAAEVSAGLTTVKVTTKEEPTQK</sequence>
<dbReference type="RefSeq" id="WP_196823715.1">
    <property type="nucleotide sequence ID" value="NZ_CP046980.1"/>
</dbReference>
<dbReference type="AlphaFoldDB" id="A0A931E221"/>
<proteinExistence type="predicted"/>
<comment type="caution">
    <text evidence="1">The sequence shown here is derived from an EMBL/GenBank/DDBJ whole genome shotgun (WGS) entry which is preliminary data.</text>
</comment>
<name>A0A931E221_9CORY</name>
<accession>A0A931E221</accession>
<dbReference type="Proteomes" id="UP000658613">
    <property type="component" value="Unassembled WGS sequence"/>
</dbReference>
<evidence type="ECO:0000313" key="1">
    <source>
        <dbReference type="EMBL" id="MBG6121083.1"/>
    </source>
</evidence>
<protein>
    <submittedName>
        <fullName evidence="1">Uncharacterized protein</fullName>
    </submittedName>
</protein>
<reference evidence="1" key="1">
    <citation type="submission" date="2020-11" db="EMBL/GenBank/DDBJ databases">
        <title>Sequencing the genomes of 1000 actinobacteria strains.</title>
        <authorList>
            <person name="Klenk H.-P."/>
        </authorList>
    </citation>
    <scope>NUCLEOTIDE SEQUENCE</scope>
    <source>
        <strain evidence="1">DSM 45632</strain>
    </source>
</reference>
<organism evidence="1 2">
    <name type="scientific">Corynebacterium aquatimens</name>
    <dbReference type="NCBI Taxonomy" id="1190508"/>
    <lineage>
        <taxon>Bacteria</taxon>
        <taxon>Bacillati</taxon>
        <taxon>Actinomycetota</taxon>
        <taxon>Actinomycetes</taxon>
        <taxon>Mycobacteriales</taxon>
        <taxon>Corynebacteriaceae</taxon>
        <taxon>Corynebacterium</taxon>
    </lineage>
</organism>
<dbReference type="EMBL" id="JADOUE010000001">
    <property type="protein sequence ID" value="MBG6121083.1"/>
    <property type="molecule type" value="Genomic_DNA"/>
</dbReference>